<evidence type="ECO:0000256" key="3">
    <source>
        <dbReference type="ARBA" id="ARBA00022692"/>
    </source>
</evidence>
<dbReference type="PANTHER" id="PTHR30572">
    <property type="entry name" value="MEMBRANE COMPONENT OF TRANSPORTER-RELATED"/>
    <property type="match status" value="1"/>
</dbReference>
<feature type="transmembrane region" description="Helical" evidence="8">
    <location>
        <begin position="551"/>
        <end position="569"/>
    </location>
</feature>
<feature type="transmembrane region" description="Helical" evidence="8">
    <location>
        <begin position="847"/>
        <end position="875"/>
    </location>
</feature>
<dbReference type="RefSeq" id="WP_106297904.1">
    <property type="nucleotide sequence ID" value="NZ_PVTI01000016.1"/>
</dbReference>
<dbReference type="AlphaFoldDB" id="A0A2T0UGM6"/>
<proteinExistence type="inferred from homology"/>
<dbReference type="Pfam" id="PF02687">
    <property type="entry name" value="FtsX"/>
    <property type="match status" value="2"/>
</dbReference>
<feature type="domain" description="ABC3 transporter permease C-terminal" evidence="9">
    <location>
        <begin position="854"/>
        <end position="975"/>
    </location>
</feature>
<gene>
    <name evidence="10" type="ORF">BCF74_11622</name>
</gene>
<evidence type="ECO:0000256" key="6">
    <source>
        <dbReference type="ARBA" id="ARBA00038076"/>
    </source>
</evidence>
<evidence type="ECO:0000313" key="10">
    <source>
        <dbReference type="EMBL" id="PRY57101.1"/>
    </source>
</evidence>
<name>A0A2T0UGM6_9MICO</name>
<comment type="similarity">
    <text evidence="6">Belongs to the ABC-4 integral membrane protein family.</text>
</comment>
<evidence type="ECO:0000259" key="9">
    <source>
        <dbReference type="Pfam" id="PF02687"/>
    </source>
</evidence>
<organism evidence="10 11">
    <name type="scientific">Knoellia remsis</name>
    <dbReference type="NCBI Taxonomy" id="407159"/>
    <lineage>
        <taxon>Bacteria</taxon>
        <taxon>Bacillati</taxon>
        <taxon>Actinomycetota</taxon>
        <taxon>Actinomycetes</taxon>
        <taxon>Micrococcales</taxon>
        <taxon>Intrasporangiaceae</taxon>
        <taxon>Knoellia</taxon>
    </lineage>
</organism>
<reference evidence="10 11" key="1">
    <citation type="submission" date="2018-03" db="EMBL/GenBank/DDBJ databases">
        <title>Genomic Encyclopedia of Archaeal and Bacterial Type Strains, Phase II (KMG-II): from individual species to whole genera.</title>
        <authorList>
            <person name="Goeker M."/>
        </authorList>
    </citation>
    <scope>NUCLEOTIDE SEQUENCE [LARGE SCALE GENOMIC DNA]</scope>
    <source>
        <strain evidence="10 11">ATCC BAA-1496</strain>
    </source>
</reference>
<keyword evidence="11" id="KW-1185">Reference proteome</keyword>
<evidence type="ECO:0000256" key="1">
    <source>
        <dbReference type="ARBA" id="ARBA00004651"/>
    </source>
</evidence>
<evidence type="ECO:0000256" key="7">
    <source>
        <dbReference type="SAM" id="MobiDB-lite"/>
    </source>
</evidence>
<accession>A0A2T0UGM6</accession>
<comment type="subcellular location">
    <subcellularLocation>
        <location evidence="1">Cell membrane</location>
        <topology evidence="1">Multi-pass membrane protein</topology>
    </subcellularLocation>
</comment>
<evidence type="ECO:0000256" key="2">
    <source>
        <dbReference type="ARBA" id="ARBA00022475"/>
    </source>
</evidence>
<feature type="transmembrane region" description="Helical" evidence="8">
    <location>
        <begin position="946"/>
        <end position="973"/>
    </location>
</feature>
<feature type="transmembrane region" description="Helical" evidence="8">
    <location>
        <begin position="324"/>
        <end position="346"/>
    </location>
</feature>
<dbReference type="GO" id="GO:0022857">
    <property type="term" value="F:transmembrane transporter activity"/>
    <property type="evidence" value="ECO:0007669"/>
    <property type="project" value="TreeGrafter"/>
</dbReference>
<evidence type="ECO:0000256" key="8">
    <source>
        <dbReference type="SAM" id="Phobius"/>
    </source>
</evidence>
<feature type="domain" description="ABC3 transporter permease C-terminal" evidence="9">
    <location>
        <begin position="329"/>
        <end position="452"/>
    </location>
</feature>
<protein>
    <submittedName>
        <fullName evidence="10">Putative ABC transport system permease protein</fullName>
    </submittedName>
</protein>
<dbReference type="EMBL" id="PVTI01000016">
    <property type="protein sequence ID" value="PRY57101.1"/>
    <property type="molecule type" value="Genomic_DNA"/>
</dbReference>
<feature type="transmembrane region" description="Helical" evidence="8">
    <location>
        <begin position="423"/>
        <end position="445"/>
    </location>
</feature>
<evidence type="ECO:0000256" key="5">
    <source>
        <dbReference type="ARBA" id="ARBA00023136"/>
    </source>
</evidence>
<sequence length="984" mass="101554">MTTETRRGAGSGAQPPAASVDAGMPSADVPPAPRRSSWGRFASSWAVSLRMARRDVRRHKGRSLLIVLMVALPTMLLTAGLTLFQTERITGAEYIPSLMGDGVAMVTNPPAPRAVFHGVAPDVGGGESEVAAKPIPGFDAAASAFDNADAIGALTGTRAIPWLRNAVTFRVDGRRSNLETLALDGRAGLGERLELVDGRWPATASEAMVSTGARARGIGRDGTVRVSAGDKDVTLTIVGTTTMPGAWNGVADLVTMTPVSDGAGESGWILLDDAPMPWSQVRELNTYGLQVFSAEAMRNPPPESELPAELRGIQDYEATQLRNIVGIGGVILLVMTTLLVGPAFAVSAARQRRTLALSASNGATTAQLRRTVLAQAVVLGVTSALAGAALGVGLVWVGQRFGADLNPWIGAFFGGGGPFDVPWLPVAFITAAAMVSTVIAALLPARRLGRLDIVGVMKGQNVSPRPSPVVFGVGLITGVGGGVLLLDSARKGAQGAAGMEVRTALGAIALVVGAIMLTPVLLVAVSRLGARLPVALRMATRDAGRQRSRSVPAISAVLAAVAVLTMVLISTSSDTEQNRREYLATNLEGEATLSGMNLAGEVARIRTALLGVQPDLVVTPAAALFRNDPMMEGTGGIPTKPYDANHVNVVPPGCRPLEAVTGGGGFVTNEESPLDPCLRIGTDGTGNSAAIRVLPAAEIARRLDAIGLRDQAAAARDGKAVIGRAAGQPSVLTAGTATMMRGTERIDPVARQSGGFDPAQASITNVRTFEVPAVEVPMTKQTAGALVGSVMLLPTQLAAEHDIATITDRLLLRTPDGAMSPDLVSRLRFVIADDLWIELERGFDNPLGAIIAALLGVFLLILLVTTLTSTALTLAEQEKDQATLAALGSGRGTRRVMAGAQALVLTLVGAVLGVAVGILPGLALTYPLTAQSFDPVTGMGRVGDPVIVIPWLTIVGFVLAAATISAGLAAAGIRKAPDATRRTA</sequence>
<keyword evidence="3 8" id="KW-0812">Transmembrane</keyword>
<dbReference type="OrthoDB" id="4847440at2"/>
<feature type="region of interest" description="Disordered" evidence="7">
    <location>
        <begin position="1"/>
        <end position="35"/>
    </location>
</feature>
<dbReference type="PANTHER" id="PTHR30572:SF4">
    <property type="entry name" value="ABC TRANSPORTER PERMEASE YTRF"/>
    <property type="match status" value="1"/>
</dbReference>
<keyword evidence="5 8" id="KW-0472">Membrane</keyword>
<keyword evidence="2" id="KW-1003">Cell membrane</keyword>
<feature type="transmembrane region" description="Helical" evidence="8">
    <location>
        <begin position="896"/>
        <end position="926"/>
    </location>
</feature>
<feature type="transmembrane region" description="Helical" evidence="8">
    <location>
        <begin position="63"/>
        <end position="84"/>
    </location>
</feature>
<dbReference type="GO" id="GO:0005886">
    <property type="term" value="C:plasma membrane"/>
    <property type="evidence" value="ECO:0007669"/>
    <property type="project" value="UniProtKB-SubCell"/>
</dbReference>
<dbReference type="InterPro" id="IPR050250">
    <property type="entry name" value="Macrolide_Exporter_MacB"/>
</dbReference>
<evidence type="ECO:0000256" key="4">
    <source>
        <dbReference type="ARBA" id="ARBA00022989"/>
    </source>
</evidence>
<dbReference type="Proteomes" id="UP000237822">
    <property type="component" value="Unassembled WGS sequence"/>
</dbReference>
<comment type="caution">
    <text evidence="10">The sequence shown here is derived from an EMBL/GenBank/DDBJ whole genome shotgun (WGS) entry which is preliminary data.</text>
</comment>
<feature type="transmembrane region" description="Helical" evidence="8">
    <location>
        <begin position="506"/>
        <end position="530"/>
    </location>
</feature>
<feature type="transmembrane region" description="Helical" evidence="8">
    <location>
        <begin position="466"/>
        <end position="486"/>
    </location>
</feature>
<evidence type="ECO:0000313" key="11">
    <source>
        <dbReference type="Proteomes" id="UP000237822"/>
    </source>
</evidence>
<keyword evidence="4 8" id="KW-1133">Transmembrane helix</keyword>
<dbReference type="InterPro" id="IPR003838">
    <property type="entry name" value="ABC3_permease_C"/>
</dbReference>
<feature type="transmembrane region" description="Helical" evidence="8">
    <location>
        <begin position="376"/>
        <end position="398"/>
    </location>
</feature>